<accession>A0AAD8BI29</accession>
<proteinExistence type="predicted"/>
<dbReference type="Proteomes" id="UP001233172">
    <property type="component" value="Unassembled WGS sequence"/>
</dbReference>
<protein>
    <submittedName>
        <fullName evidence="2">Uncharacterized protein</fullName>
    </submittedName>
</protein>
<sequence>NKNKQQSQELETHLITVSMETKECHSKCSYKSSKNPINKSSYPQPTKAASQRLLETQQPTKAASQRLLETQQPTKAASQRLLETQQPTKAASQRLLETQQPTKAASQRLSKTQPDRCSEEKKKEHLKSKINESRFFIIFIKIFLLEILNKNEENSTFGFKYKVN</sequence>
<evidence type="ECO:0000313" key="3">
    <source>
        <dbReference type="Proteomes" id="UP001233172"/>
    </source>
</evidence>
<name>A0AAD8BI29_BIOPF</name>
<evidence type="ECO:0000256" key="1">
    <source>
        <dbReference type="SAM" id="MobiDB-lite"/>
    </source>
</evidence>
<organism evidence="2 3">
    <name type="scientific">Biomphalaria pfeifferi</name>
    <name type="common">Bloodfluke planorb</name>
    <name type="synonym">Freshwater snail</name>
    <dbReference type="NCBI Taxonomy" id="112525"/>
    <lineage>
        <taxon>Eukaryota</taxon>
        <taxon>Metazoa</taxon>
        <taxon>Spiralia</taxon>
        <taxon>Lophotrochozoa</taxon>
        <taxon>Mollusca</taxon>
        <taxon>Gastropoda</taxon>
        <taxon>Heterobranchia</taxon>
        <taxon>Euthyneura</taxon>
        <taxon>Panpulmonata</taxon>
        <taxon>Hygrophila</taxon>
        <taxon>Lymnaeoidea</taxon>
        <taxon>Planorbidae</taxon>
        <taxon>Biomphalaria</taxon>
    </lineage>
</organism>
<dbReference type="EMBL" id="JASAOG010000073">
    <property type="protein sequence ID" value="KAK0055017.1"/>
    <property type="molecule type" value="Genomic_DNA"/>
</dbReference>
<feature type="non-terminal residue" evidence="2">
    <location>
        <position position="1"/>
    </location>
</feature>
<gene>
    <name evidence="2" type="ORF">Bpfe_015593</name>
</gene>
<evidence type="ECO:0000313" key="2">
    <source>
        <dbReference type="EMBL" id="KAK0055017.1"/>
    </source>
</evidence>
<dbReference type="AlphaFoldDB" id="A0AAD8BI29"/>
<reference evidence="2" key="2">
    <citation type="submission" date="2023-04" db="EMBL/GenBank/DDBJ databases">
        <authorList>
            <person name="Bu L."/>
            <person name="Lu L."/>
            <person name="Laidemitt M.R."/>
            <person name="Zhang S.M."/>
            <person name="Mutuku M."/>
            <person name="Mkoji G."/>
            <person name="Steinauer M."/>
            <person name="Loker E.S."/>
        </authorList>
    </citation>
    <scope>NUCLEOTIDE SEQUENCE</scope>
    <source>
        <strain evidence="2">KasaAsao</strain>
        <tissue evidence="2">Whole Snail</tissue>
    </source>
</reference>
<feature type="compositionally biased region" description="Polar residues" evidence="1">
    <location>
        <begin position="29"/>
        <end position="112"/>
    </location>
</feature>
<keyword evidence="3" id="KW-1185">Reference proteome</keyword>
<reference evidence="2" key="1">
    <citation type="journal article" date="2023" name="PLoS Negl. Trop. Dis.">
        <title>A genome sequence for Biomphalaria pfeifferi, the major vector snail for the human-infecting parasite Schistosoma mansoni.</title>
        <authorList>
            <person name="Bu L."/>
            <person name="Lu L."/>
            <person name="Laidemitt M.R."/>
            <person name="Zhang S.M."/>
            <person name="Mutuku M."/>
            <person name="Mkoji G."/>
            <person name="Steinauer M."/>
            <person name="Loker E.S."/>
        </authorList>
    </citation>
    <scope>NUCLEOTIDE SEQUENCE</scope>
    <source>
        <strain evidence="2">KasaAsao</strain>
    </source>
</reference>
<comment type="caution">
    <text evidence="2">The sequence shown here is derived from an EMBL/GenBank/DDBJ whole genome shotgun (WGS) entry which is preliminary data.</text>
</comment>
<feature type="region of interest" description="Disordered" evidence="1">
    <location>
        <begin position="27"/>
        <end position="124"/>
    </location>
</feature>
<feature type="compositionally biased region" description="Basic and acidic residues" evidence="1">
    <location>
        <begin position="113"/>
        <end position="124"/>
    </location>
</feature>